<dbReference type="Pfam" id="PF13280">
    <property type="entry name" value="WYL"/>
    <property type="match status" value="1"/>
</dbReference>
<dbReference type="AlphaFoldDB" id="A0A8J3YVH4"/>
<feature type="domain" description="Helix-turn-helix type 11" evidence="1">
    <location>
        <begin position="6"/>
        <end position="62"/>
    </location>
</feature>
<name>A0A8J3YVH4_9ACTN</name>
<dbReference type="InterPro" id="IPR013196">
    <property type="entry name" value="HTH_11"/>
</dbReference>
<dbReference type="PROSITE" id="PS52050">
    <property type="entry name" value="WYL"/>
    <property type="match status" value="1"/>
</dbReference>
<feature type="domain" description="WYL" evidence="2">
    <location>
        <begin position="143"/>
        <end position="206"/>
    </location>
</feature>
<dbReference type="Proteomes" id="UP000619260">
    <property type="component" value="Unassembled WGS sequence"/>
</dbReference>
<protein>
    <submittedName>
        <fullName evidence="3">Transcriptional regulator</fullName>
    </submittedName>
</protein>
<dbReference type="EMBL" id="BOPF01000036">
    <property type="protein sequence ID" value="GIJ50468.1"/>
    <property type="molecule type" value="Genomic_DNA"/>
</dbReference>
<evidence type="ECO:0000259" key="1">
    <source>
        <dbReference type="Pfam" id="PF08279"/>
    </source>
</evidence>
<evidence type="ECO:0000313" key="4">
    <source>
        <dbReference type="Proteomes" id="UP000619260"/>
    </source>
</evidence>
<accession>A0A8J3YVH4</accession>
<dbReference type="InterPro" id="IPR036390">
    <property type="entry name" value="WH_DNA-bd_sf"/>
</dbReference>
<dbReference type="PANTHER" id="PTHR34580:SF1">
    <property type="entry name" value="PROTEIN PAFC"/>
    <property type="match status" value="1"/>
</dbReference>
<dbReference type="Gene3D" id="1.10.10.10">
    <property type="entry name" value="Winged helix-like DNA-binding domain superfamily/Winged helix DNA-binding domain"/>
    <property type="match status" value="1"/>
</dbReference>
<dbReference type="SUPFAM" id="SSF46785">
    <property type="entry name" value="Winged helix' DNA-binding domain"/>
    <property type="match status" value="1"/>
</dbReference>
<dbReference type="Pfam" id="PF08279">
    <property type="entry name" value="HTH_11"/>
    <property type="match status" value="1"/>
</dbReference>
<comment type="caution">
    <text evidence="3">The sequence shown here is derived from an EMBL/GenBank/DDBJ whole genome shotgun (WGS) entry which is preliminary data.</text>
</comment>
<sequence>MNRTDRLYAIVEELRVVAPRPRSARWLADRFEVSSRTIERDVGALQQAGVPLYAEPGRTGGYVLDRKATLPPLNISPGEAVAMAVALSRLEGTPFASPARVALHKLLAVMPPADAARAGDLAGRVHLVKRPDDPPPPAPVPSVVGDALVAGRVLDLGYIDRNGEVTRRLVEPMGWLSGRMGWYLVAWCRMRDAARMFRMDRLTDVRDTGEPAPLRELRRDQMDIPDDIEVHALAFAA</sequence>
<dbReference type="InterPro" id="IPR026881">
    <property type="entry name" value="WYL_dom"/>
</dbReference>
<dbReference type="InterPro" id="IPR036388">
    <property type="entry name" value="WH-like_DNA-bd_sf"/>
</dbReference>
<reference evidence="3" key="1">
    <citation type="submission" date="2021-01" db="EMBL/GenBank/DDBJ databases">
        <title>Whole genome shotgun sequence of Virgisporangium aliadipatigenens NBRC 105644.</title>
        <authorList>
            <person name="Komaki H."/>
            <person name="Tamura T."/>
        </authorList>
    </citation>
    <scope>NUCLEOTIDE SEQUENCE</scope>
    <source>
        <strain evidence="3">NBRC 105644</strain>
    </source>
</reference>
<keyword evidence="4" id="KW-1185">Reference proteome</keyword>
<gene>
    <name evidence="3" type="ORF">Val02_73540</name>
</gene>
<organism evidence="3 4">
    <name type="scientific">Virgisporangium aliadipatigenens</name>
    <dbReference type="NCBI Taxonomy" id="741659"/>
    <lineage>
        <taxon>Bacteria</taxon>
        <taxon>Bacillati</taxon>
        <taxon>Actinomycetota</taxon>
        <taxon>Actinomycetes</taxon>
        <taxon>Micromonosporales</taxon>
        <taxon>Micromonosporaceae</taxon>
        <taxon>Virgisporangium</taxon>
    </lineage>
</organism>
<proteinExistence type="predicted"/>
<evidence type="ECO:0000313" key="3">
    <source>
        <dbReference type="EMBL" id="GIJ50468.1"/>
    </source>
</evidence>
<dbReference type="InterPro" id="IPR051534">
    <property type="entry name" value="CBASS_pafABC_assoc_protein"/>
</dbReference>
<dbReference type="RefSeq" id="WP_203903899.1">
    <property type="nucleotide sequence ID" value="NZ_BOPF01000036.1"/>
</dbReference>
<dbReference type="PANTHER" id="PTHR34580">
    <property type="match status" value="1"/>
</dbReference>
<evidence type="ECO:0000259" key="2">
    <source>
        <dbReference type="Pfam" id="PF13280"/>
    </source>
</evidence>